<feature type="domain" description="Bacterial transcriptional activator" evidence="1">
    <location>
        <begin position="103"/>
        <end position="248"/>
    </location>
</feature>
<name>A0A7X5TU65_9MICO</name>
<protein>
    <submittedName>
        <fullName evidence="2">Putative ATPase/DNA-binding SARP family transcriptional activator</fullName>
    </submittedName>
</protein>
<dbReference type="SUPFAM" id="SSF48452">
    <property type="entry name" value="TPR-like"/>
    <property type="match status" value="1"/>
</dbReference>
<dbReference type="Gene3D" id="1.10.10.10">
    <property type="entry name" value="Winged helix-like DNA-binding domain superfamily/Winged helix DNA-binding domain"/>
    <property type="match status" value="1"/>
</dbReference>
<dbReference type="Pfam" id="PF25872">
    <property type="entry name" value="HTH_77"/>
    <property type="match status" value="1"/>
</dbReference>
<sequence>MVTHPKSTGIAILGPVSVITHDDIRRPLVGELSRRLLVALGTSKTPVSATNLSDDLWDENPPANPKAALQTLVSRVRSQLPDNAIQLTTAGYRLGSDRQHDSSDLSIAQDELAQSRASAHEGNWDQSVSQAERALSRWYGEPAADLGDGQLAERFRRQAGDLWEALALAKATGCVRLGRFDEAVAVLTELSRRNPLNEQYHIALAAAQAKAGHRTDALLTFAEFRETLAHQLGASPTSEFVQLNAELMRDDAPPTPATAMAVADPIPAQTAARGITRGIRYSAEPLIGRSLDVERVLVSLTEHRLTTILGPGGLGKTSLAHAVAHEAATRVPAIPAVSVAELAGISSPEDVGLMLATALGIHETSTASRRADAIARLDLRSRIVAALSERPTLLVIDNCEHVIDSAAAWANDLLGAVSDLTLLTTSRSPLAIPGEAVYELATLSTVPTGEPGTAVPSTTRLGPAVELFRERARAVRPGAALPIDVVSRLCDRLDGLPLAIELAAARVRSLSVDDIEQRIGDRFALLGAGGNRSAPLRHRTLQAVIEWSWNLLGDNERDLLTRVSLFADGFTLEAAEAVAIATPGGQGDIAAEVDALVQQSLVRVVEEPSTGTVRYRMLETIREFGARALASAGQTGSVQQRMLDWARDYATATAPLTEGAQQLRGFRLVEAEQENLVAALRSSLELGRQDTTLEVFSLLSLFWARRGAYSEMGSFIGEVEAAVRDYNVPPQHANAAGVVLGMAVVASSFTDLRSTVRIRKRLLLLTASGHVTDHRVLAMTRLARAMGSSSRIDATLAELRLAPERSVAGLALMLSGQNAENGGDLTAAIAYTSEAYQLAVAEQDRWSQSSAALALAQFNSQTAHPAEAVRWGEIARAGLIDIGANDDLRQLEWLIAINEAAIGNTDRAATIYAAFVDQDSPQAPNTEFQSIGWTGLAEIALAEGRTDDGLSQYARAVGVFDRPSERASPWSLLATSGCVAAHVYAGKAYEPATSVLVDRLRFRLIASYRRRALYTDKPVAGAVSIGIAAYALTRPDLRMIGLELTALAEAVNSRQDQPTLNRSRLWELAAQHSTLDERESARRLASALPMDDRVTRISDLLIGSAWKNHRTK</sequence>
<dbReference type="InterPro" id="IPR011990">
    <property type="entry name" value="TPR-like_helical_dom_sf"/>
</dbReference>
<evidence type="ECO:0000313" key="3">
    <source>
        <dbReference type="Proteomes" id="UP000541033"/>
    </source>
</evidence>
<reference evidence="2 3" key="1">
    <citation type="submission" date="2020-02" db="EMBL/GenBank/DDBJ databases">
        <title>Sequencing the genomes of 1000 actinobacteria strains.</title>
        <authorList>
            <person name="Klenk H.-P."/>
        </authorList>
    </citation>
    <scope>NUCLEOTIDE SEQUENCE [LARGE SCALE GENOMIC DNA]</scope>
    <source>
        <strain evidence="2 3">DSM 27960</strain>
    </source>
</reference>
<comment type="caution">
    <text evidence="2">The sequence shown here is derived from an EMBL/GenBank/DDBJ whole genome shotgun (WGS) entry which is preliminary data.</text>
</comment>
<dbReference type="EMBL" id="JAAMOX010000001">
    <property type="protein sequence ID" value="NIH53302.1"/>
    <property type="molecule type" value="Genomic_DNA"/>
</dbReference>
<dbReference type="Proteomes" id="UP000541033">
    <property type="component" value="Unassembled WGS sequence"/>
</dbReference>
<accession>A0A7X5TU65</accession>
<dbReference type="InterPro" id="IPR036388">
    <property type="entry name" value="WH-like_DNA-bd_sf"/>
</dbReference>
<dbReference type="InterPro" id="IPR058852">
    <property type="entry name" value="HTH_77"/>
</dbReference>
<dbReference type="InterPro" id="IPR049052">
    <property type="entry name" value="nSTAND1"/>
</dbReference>
<gene>
    <name evidence="2" type="ORF">FHX76_001170</name>
</gene>
<dbReference type="SMART" id="SM01043">
    <property type="entry name" value="BTAD"/>
    <property type="match status" value="1"/>
</dbReference>
<dbReference type="Pfam" id="PF03704">
    <property type="entry name" value="BTAD"/>
    <property type="match status" value="1"/>
</dbReference>
<evidence type="ECO:0000313" key="2">
    <source>
        <dbReference type="EMBL" id="NIH53302.1"/>
    </source>
</evidence>
<dbReference type="InterPro" id="IPR027417">
    <property type="entry name" value="P-loop_NTPase"/>
</dbReference>
<dbReference type="Gene3D" id="1.25.40.10">
    <property type="entry name" value="Tetratricopeptide repeat domain"/>
    <property type="match status" value="1"/>
</dbReference>
<dbReference type="AlphaFoldDB" id="A0A7X5TU65"/>
<dbReference type="SUPFAM" id="SSF52540">
    <property type="entry name" value="P-loop containing nucleoside triphosphate hydrolases"/>
    <property type="match status" value="1"/>
</dbReference>
<dbReference type="RefSeq" id="WP_167148802.1">
    <property type="nucleotide sequence ID" value="NZ_JAAMOX010000001.1"/>
</dbReference>
<dbReference type="InterPro" id="IPR005158">
    <property type="entry name" value="BTAD"/>
</dbReference>
<dbReference type="GO" id="GO:0003677">
    <property type="term" value="F:DNA binding"/>
    <property type="evidence" value="ECO:0007669"/>
    <property type="project" value="UniProtKB-KW"/>
</dbReference>
<dbReference type="Gene3D" id="3.40.50.300">
    <property type="entry name" value="P-loop containing nucleotide triphosphate hydrolases"/>
    <property type="match status" value="1"/>
</dbReference>
<dbReference type="PANTHER" id="PTHR47691">
    <property type="entry name" value="REGULATOR-RELATED"/>
    <property type="match status" value="1"/>
</dbReference>
<keyword evidence="3" id="KW-1185">Reference proteome</keyword>
<proteinExistence type="predicted"/>
<dbReference type="PANTHER" id="PTHR47691:SF3">
    <property type="entry name" value="HTH-TYPE TRANSCRIPTIONAL REGULATOR RV0890C-RELATED"/>
    <property type="match status" value="1"/>
</dbReference>
<dbReference type="Pfam" id="PF20703">
    <property type="entry name" value="nSTAND1"/>
    <property type="match status" value="1"/>
</dbReference>
<keyword evidence="2" id="KW-0238">DNA-binding</keyword>
<dbReference type="PRINTS" id="PR00364">
    <property type="entry name" value="DISEASERSIST"/>
</dbReference>
<organism evidence="2 3">
    <name type="scientific">Lysinibacter cavernae</name>
    <dbReference type="NCBI Taxonomy" id="1640652"/>
    <lineage>
        <taxon>Bacteria</taxon>
        <taxon>Bacillati</taxon>
        <taxon>Actinomycetota</taxon>
        <taxon>Actinomycetes</taxon>
        <taxon>Micrococcales</taxon>
        <taxon>Microbacteriaceae</taxon>
        <taxon>Lysinibacter</taxon>
    </lineage>
</organism>
<evidence type="ECO:0000259" key="1">
    <source>
        <dbReference type="SMART" id="SM01043"/>
    </source>
</evidence>